<evidence type="ECO:0000256" key="1">
    <source>
        <dbReference type="SAM" id="MobiDB-lite"/>
    </source>
</evidence>
<organism evidence="2 3">
    <name type="scientific">Diversispora epigaea</name>
    <dbReference type="NCBI Taxonomy" id="1348612"/>
    <lineage>
        <taxon>Eukaryota</taxon>
        <taxon>Fungi</taxon>
        <taxon>Fungi incertae sedis</taxon>
        <taxon>Mucoromycota</taxon>
        <taxon>Glomeromycotina</taxon>
        <taxon>Glomeromycetes</taxon>
        <taxon>Diversisporales</taxon>
        <taxon>Diversisporaceae</taxon>
        <taxon>Diversispora</taxon>
    </lineage>
</organism>
<comment type="caution">
    <text evidence="2">The sequence shown here is derived from an EMBL/GenBank/DDBJ whole genome shotgun (WGS) entry which is preliminary data.</text>
</comment>
<protein>
    <submittedName>
        <fullName evidence="2">Uncharacterized protein</fullName>
    </submittedName>
</protein>
<evidence type="ECO:0000313" key="3">
    <source>
        <dbReference type="Proteomes" id="UP000266861"/>
    </source>
</evidence>
<accession>A0A397ICT1</accession>
<reference evidence="2 3" key="1">
    <citation type="submission" date="2018-08" db="EMBL/GenBank/DDBJ databases">
        <title>Genome and evolution of the arbuscular mycorrhizal fungus Diversispora epigaea (formerly Glomus versiforme) and its bacterial endosymbionts.</title>
        <authorList>
            <person name="Sun X."/>
            <person name="Fei Z."/>
            <person name="Harrison M."/>
        </authorList>
    </citation>
    <scope>NUCLEOTIDE SEQUENCE [LARGE SCALE GENOMIC DNA]</scope>
    <source>
        <strain evidence="2 3">IT104</strain>
    </source>
</reference>
<sequence>MVRKRSLASVLYEDDTSSDRNRNSRNRSISNILGEESTSNQPSSSSRLSSTNVDRRLIAINRRLLKS</sequence>
<dbReference type="Proteomes" id="UP000266861">
    <property type="component" value="Unassembled WGS sequence"/>
</dbReference>
<evidence type="ECO:0000313" key="2">
    <source>
        <dbReference type="EMBL" id="RHZ71566.1"/>
    </source>
</evidence>
<keyword evidence="3" id="KW-1185">Reference proteome</keyword>
<proteinExistence type="predicted"/>
<name>A0A397ICT1_9GLOM</name>
<feature type="compositionally biased region" description="Low complexity" evidence="1">
    <location>
        <begin position="26"/>
        <end position="50"/>
    </location>
</feature>
<gene>
    <name evidence="2" type="ORF">Glove_256g42</name>
</gene>
<dbReference type="AlphaFoldDB" id="A0A397ICT1"/>
<feature type="region of interest" description="Disordered" evidence="1">
    <location>
        <begin position="1"/>
        <end position="52"/>
    </location>
</feature>
<dbReference type="EMBL" id="PQFF01000234">
    <property type="protein sequence ID" value="RHZ71566.1"/>
    <property type="molecule type" value="Genomic_DNA"/>
</dbReference>